<reference evidence="4" key="1">
    <citation type="journal article" date="2020" name="Stud. Mycol.">
        <title>101 Dothideomycetes genomes: a test case for predicting lifestyles and emergence of pathogens.</title>
        <authorList>
            <person name="Haridas S."/>
            <person name="Albert R."/>
            <person name="Binder M."/>
            <person name="Bloem J."/>
            <person name="Labutti K."/>
            <person name="Salamov A."/>
            <person name="Andreopoulos B."/>
            <person name="Baker S."/>
            <person name="Barry K."/>
            <person name="Bills G."/>
            <person name="Bluhm B."/>
            <person name="Cannon C."/>
            <person name="Castanera R."/>
            <person name="Culley D."/>
            <person name="Daum C."/>
            <person name="Ezra D."/>
            <person name="Gonzalez J."/>
            <person name="Henrissat B."/>
            <person name="Kuo A."/>
            <person name="Liang C."/>
            <person name="Lipzen A."/>
            <person name="Lutzoni F."/>
            <person name="Magnuson J."/>
            <person name="Mondo S."/>
            <person name="Nolan M."/>
            <person name="Ohm R."/>
            <person name="Pangilinan J."/>
            <person name="Park H.-J."/>
            <person name="Ramirez L."/>
            <person name="Alfaro M."/>
            <person name="Sun H."/>
            <person name="Tritt A."/>
            <person name="Yoshinaga Y."/>
            <person name="Zwiers L.-H."/>
            <person name="Turgeon B."/>
            <person name="Goodwin S."/>
            <person name="Spatafora J."/>
            <person name="Crous P."/>
            <person name="Grigoriev I."/>
        </authorList>
    </citation>
    <scope>NUCLEOTIDE SEQUENCE</scope>
    <source>
        <strain evidence="4">CBS 121410</strain>
    </source>
</reference>
<dbReference type="Pfam" id="PF03109">
    <property type="entry name" value="ABC1"/>
    <property type="match status" value="1"/>
</dbReference>
<dbReference type="InterPro" id="IPR051130">
    <property type="entry name" value="Mito_struct-func_regulator"/>
</dbReference>
<accession>A0A9P4HYH9</accession>
<dbReference type="PANTHER" id="PTHR43173">
    <property type="entry name" value="ABC1 FAMILY PROTEIN"/>
    <property type="match status" value="1"/>
</dbReference>
<dbReference type="OrthoDB" id="427480at2759"/>
<organism evidence="4 5">
    <name type="scientific">Saccharata proteae CBS 121410</name>
    <dbReference type="NCBI Taxonomy" id="1314787"/>
    <lineage>
        <taxon>Eukaryota</taxon>
        <taxon>Fungi</taxon>
        <taxon>Dikarya</taxon>
        <taxon>Ascomycota</taxon>
        <taxon>Pezizomycotina</taxon>
        <taxon>Dothideomycetes</taxon>
        <taxon>Dothideomycetes incertae sedis</taxon>
        <taxon>Botryosphaeriales</taxon>
        <taxon>Saccharataceae</taxon>
        <taxon>Saccharata</taxon>
    </lineage>
</organism>
<proteinExistence type="inferred from homology"/>
<dbReference type="InterPro" id="IPR011009">
    <property type="entry name" value="Kinase-like_dom_sf"/>
</dbReference>
<comment type="similarity">
    <text evidence="1">Belongs to the protein kinase superfamily. ADCK protein kinase family.</text>
</comment>
<feature type="compositionally biased region" description="Basic and acidic residues" evidence="2">
    <location>
        <begin position="379"/>
        <end position="389"/>
    </location>
</feature>
<sequence length="660" mass="74576">MYNGVLRRHPSPRLTATIAFPTRRIPRLPRRFLQTQEFSPFTPPNPADLPKPKPARTKAAKPPKKPRRWPRRLLYAAALVGLGYVLDTQLNAASLTRSARTFKTGLIVGLDYKINFRAKPWFATSIAEVHERSARRVFNLLRENGGLYLKIGQAIAMQSAILPPEFQKMFAAMFDDAPQNAWADVEKVVREDFGGRSVEEVFGVSFEGVQGMGVMERTARASASVAQVHWARLKDGREVAIKVQKREIAAQVGWDLWAFKIMARVYSYVFDIPMYSLVPYISERLMLETDFQNEAKNSRRMAELVANEPRLRGRVYIPKVYDELSSKRIMTAEWIEGIRLWDKEGITAPWRGEKGKGSPGAGGSPLPPLPPSVSAKSNTNEHLKPERASWRGPSGDGGLGVSLKYVMTTMVDLFSAQMFLWGLVHCDPHPGNIFIRRLPSGKPELVLIDHGLYIEMSPTFRHQYASFWKALLAFDNAAIQSIVSSWGIKSPDIFASATLMRPYQGGDGSTSAHIKKGVSGQTEQERAYEMQRKMRAGIKQILGDEEKWPRELIFIGRNLRIVQGNNQFLGSPVNRIKITGLWASRALVESRDLPVGRRFGNWVRHVRFRVLLFGSDLVWWWARLRQSLGLGGGMEDEIERQMKNMAKDMGFELNHGVFEG</sequence>
<dbReference type="AlphaFoldDB" id="A0A9P4HYH9"/>
<dbReference type="EMBL" id="ML978713">
    <property type="protein sequence ID" value="KAF2090164.1"/>
    <property type="molecule type" value="Genomic_DNA"/>
</dbReference>
<name>A0A9P4HYH9_9PEZI</name>
<dbReference type="InterPro" id="IPR045307">
    <property type="entry name" value="ADCK1_dom"/>
</dbReference>
<feature type="region of interest" description="Disordered" evidence="2">
    <location>
        <begin position="351"/>
        <end position="393"/>
    </location>
</feature>
<evidence type="ECO:0000256" key="1">
    <source>
        <dbReference type="ARBA" id="ARBA00009670"/>
    </source>
</evidence>
<evidence type="ECO:0000259" key="3">
    <source>
        <dbReference type="Pfam" id="PF03109"/>
    </source>
</evidence>
<keyword evidence="5" id="KW-1185">Reference proteome</keyword>
<evidence type="ECO:0000313" key="5">
    <source>
        <dbReference type="Proteomes" id="UP000799776"/>
    </source>
</evidence>
<feature type="domain" description="ABC1 atypical kinase-like" evidence="3">
    <location>
        <begin position="173"/>
        <end position="481"/>
    </location>
</feature>
<feature type="compositionally biased region" description="Basic residues" evidence="2">
    <location>
        <begin position="53"/>
        <end position="67"/>
    </location>
</feature>
<feature type="region of interest" description="Disordered" evidence="2">
    <location>
        <begin position="36"/>
        <end position="67"/>
    </location>
</feature>
<dbReference type="SUPFAM" id="SSF56112">
    <property type="entry name" value="Protein kinase-like (PK-like)"/>
    <property type="match status" value="1"/>
</dbReference>
<dbReference type="InterPro" id="IPR004147">
    <property type="entry name" value="ABC1_dom"/>
</dbReference>
<evidence type="ECO:0000256" key="2">
    <source>
        <dbReference type="SAM" id="MobiDB-lite"/>
    </source>
</evidence>
<dbReference type="Proteomes" id="UP000799776">
    <property type="component" value="Unassembled WGS sequence"/>
</dbReference>
<dbReference type="PANTHER" id="PTHR43173:SF37">
    <property type="entry name" value="ABC1 FAMILY PROTEIN C10F6.14C"/>
    <property type="match status" value="1"/>
</dbReference>
<dbReference type="CDD" id="cd13969">
    <property type="entry name" value="ADCK1-like"/>
    <property type="match status" value="1"/>
</dbReference>
<evidence type="ECO:0000313" key="4">
    <source>
        <dbReference type="EMBL" id="KAF2090164.1"/>
    </source>
</evidence>
<comment type="caution">
    <text evidence="4">The sequence shown here is derived from an EMBL/GenBank/DDBJ whole genome shotgun (WGS) entry which is preliminary data.</text>
</comment>
<gene>
    <name evidence="4" type="ORF">K490DRAFT_71814</name>
</gene>
<protein>
    <submittedName>
        <fullName evidence="4">ABC1-domain-containing protein</fullName>
    </submittedName>
</protein>